<sequence length="471" mass="52660">MGKNKPNWFSNVKKALSPDSKQNKHQQLILQNSSGSKKKWFGKKKLNTSDSYPETDQAPPFHPPEAEEEIILTHVQNQNNHDHVEVVPDVDVDVPVPDVQIETVEVQAAPIVQVASKPNDEVAAIMIQTTFRRYLARRAFRALRGLNRLRALMEGPVVKRQAISTLRSMQTLGHVQSQIRSRRVRMLEETQALQKQLLQKHTKELEIQIGEEWDESIQSREQIEAKLLSKYEATMRRERAMAYSFTHQKNGRNASKSINPMFMDPTNPSWGWSWLERWMAANQSLMEKENNSSAKSSIRGITSAEISKSFARFQLNSENHSPTASQNPGSPNFQSNSKPPKPAIVKKLNKASPKVSCIMDDDTKSMTSVQSERVRRRHSIAGSIVRDDESLASSPAVPSYMVPTKSAKAKSRLQSPSAAENSTPEKGSFGNAKKRLNFPASPARSSRRHSGPPKVESSLNAEITVGNGVAV</sequence>
<feature type="compositionally biased region" description="Polar residues" evidence="4">
    <location>
        <begin position="318"/>
        <end position="338"/>
    </location>
</feature>
<dbReference type="EnsemblPlants" id="KEH42274">
    <property type="protein sequence ID" value="KEH42274"/>
    <property type="gene ID" value="MTR_1g066800"/>
</dbReference>
<feature type="region of interest" description="Disordered" evidence="4">
    <location>
        <begin position="1"/>
        <end position="63"/>
    </location>
</feature>
<dbReference type="PANTHER" id="PTHR32295:SF239">
    <property type="entry name" value="IQ CALMODULIN-BINDING MOTIF PROTEIN"/>
    <property type="match status" value="1"/>
</dbReference>
<keyword evidence="8" id="KW-1185">Reference proteome</keyword>
<feature type="region of interest" description="Disordered" evidence="4">
    <location>
        <begin position="318"/>
        <end position="344"/>
    </location>
</feature>
<feature type="domain" description="DUF4005" evidence="5">
    <location>
        <begin position="385"/>
        <end position="451"/>
    </location>
</feature>
<organism evidence="6 8">
    <name type="scientific">Medicago truncatula</name>
    <name type="common">Barrel medic</name>
    <name type="synonym">Medicago tribuloides</name>
    <dbReference type="NCBI Taxonomy" id="3880"/>
    <lineage>
        <taxon>Eukaryota</taxon>
        <taxon>Viridiplantae</taxon>
        <taxon>Streptophyta</taxon>
        <taxon>Embryophyta</taxon>
        <taxon>Tracheophyta</taxon>
        <taxon>Spermatophyta</taxon>
        <taxon>Magnoliopsida</taxon>
        <taxon>eudicotyledons</taxon>
        <taxon>Gunneridae</taxon>
        <taxon>Pentapetalae</taxon>
        <taxon>rosids</taxon>
        <taxon>fabids</taxon>
        <taxon>Fabales</taxon>
        <taxon>Fabaceae</taxon>
        <taxon>Papilionoideae</taxon>
        <taxon>50 kb inversion clade</taxon>
        <taxon>NPAAA clade</taxon>
        <taxon>Hologalegina</taxon>
        <taxon>IRL clade</taxon>
        <taxon>Trifolieae</taxon>
        <taxon>Medicago</taxon>
    </lineage>
</organism>
<dbReference type="HOGENOM" id="CLU_024547_3_1_1"/>
<evidence type="ECO:0000256" key="4">
    <source>
        <dbReference type="SAM" id="MobiDB-lite"/>
    </source>
</evidence>
<gene>
    <name evidence="7" type="primary">25484038</name>
    <name evidence="6" type="ordered locus">MTR_1g066800</name>
</gene>
<evidence type="ECO:0000259" key="5">
    <source>
        <dbReference type="Pfam" id="PF13178"/>
    </source>
</evidence>
<dbReference type="PANTHER" id="PTHR32295">
    <property type="entry name" value="IQ-DOMAIN 5-RELATED"/>
    <property type="match status" value="1"/>
</dbReference>
<dbReference type="STRING" id="3880.A0A072VJP9"/>
<dbReference type="SMART" id="SM00015">
    <property type="entry name" value="IQ"/>
    <property type="match status" value="1"/>
</dbReference>
<evidence type="ECO:0000256" key="2">
    <source>
        <dbReference type="ARBA" id="ARBA00024341"/>
    </source>
</evidence>
<evidence type="ECO:0000313" key="7">
    <source>
        <dbReference type="EnsemblPlants" id="KEH42274"/>
    </source>
</evidence>
<name>A0A072VJP9_MEDTR</name>
<proteinExistence type="inferred from homology"/>
<dbReference type="GO" id="GO:0005516">
    <property type="term" value="F:calmodulin binding"/>
    <property type="evidence" value="ECO:0007669"/>
    <property type="project" value="UniProtKB-KW"/>
</dbReference>
<reference evidence="7" key="3">
    <citation type="submission" date="2015-04" db="UniProtKB">
        <authorList>
            <consortium name="EnsemblPlants"/>
        </authorList>
    </citation>
    <scope>IDENTIFICATION</scope>
    <source>
        <strain evidence="7">cv. Jemalong A17</strain>
    </source>
</reference>
<dbReference type="Pfam" id="PF13178">
    <property type="entry name" value="DUF4005"/>
    <property type="match status" value="1"/>
</dbReference>
<dbReference type="PROSITE" id="PS50096">
    <property type="entry name" value="IQ"/>
    <property type="match status" value="1"/>
</dbReference>
<feature type="compositionally biased region" description="Basic residues" evidence="4">
    <location>
        <begin position="36"/>
        <end position="46"/>
    </location>
</feature>
<feature type="region of interest" description="Disordered" evidence="4">
    <location>
        <begin position="387"/>
        <end position="471"/>
    </location>
</feature>
<dbReference type="InterPro" id="IPR025064">
    <property type="entry name" value="DUF4005"/>
</dbReference>
<comment type="similarity">
    <text evidence="2">Belongs to the IQD family.</text>
</comment>
<protein>
    <submittedName>
        <fullName evidence="6">IQ calmodulin-binding motif protein</fullName>
    </submittedName>
</protein>
<reference evidence="6 8" key="2">
    <citation type="journal article" date="2014" name="BMC Genomics">
        <title>An improved genome release (version Mt4.0) for the model legume Medicago truncatula.</title>
        <authorList>
            <person name="Tang H."/>
            <person name="Krishnakumar V."/>
            <person name="Bidwell S."/>
            <person name="Rosen B."/>
            <person name="Chan A."/>
            <person name="Zhou S."/>
            <person name="Gentzbittel L."/>
            <person name="Childs K.L."/>
            <person name="Yandell M."/>
            <person name="Gundlach H."/>
            <person name="Mayer K.F."/>
            <person name="Schwartz D.C."/>
            <person name="Town C.D."/>
        </authorList>
    </citation>
    <scope>GENOME REANNOTATION</scope>
    <source>
        <strain evidence="6">A17</strain>
        <strain evidence="7 8">cv. Jemalong A17</strain>
    </source>
</reference>
<dbReference type="Pfam" id="PF00612">
    <property type="entry name" value="IQ"/>
    <property type="match status" value="1"/>
</dbReference>
<dbReference type="InterPro" id="IPR000048">
    <property type="entry name" value="IQ_motif_EF-hand-BS"/>
</dbReference>
<evidence type="ECO:0000313" key="8">
    <source>
        <dbReference type="Proteomes" id="UP000002051"/>
    </source>
</evidence>
<dbReference type="Proteomes" id="UP000002051">
    <property type="component" value="Unassembled WGS sequence"/>
</dbReference>
<comment type="subunit">
    <text evidence="3">Binds to multiple calmodulin (CaM) in the presence of Ca(2+) and CaM-like proteins.</text>
</comment>
<dbReference type="ExpressionAtlas" id="A0A072VJP9">
    <property type="expression patterns" value="differential"/>
</dbReference>
<dbReference type="OrthoDB" id="1923765at2759"/>
<reference evidence="6 8" key="1">
    <citation type="journal article" date="2011" name="Nature">
        <title>The Medicago genome provides insight into the evolution of rhizobial symbioses.</title>
        <authorList>
            <person name="Young N.D."/>
            <person name="Debelle F."/>
            <person name="Oldroyd G.E."/>
            <person name="Geurts R."/>
            <person name="Cannon S.B."/>
            <person name="Udvardi M.K."/>
            <person name="Benedito V.A."/>
            <person name="Mayer K.F."/>
            <person name="Gouzy J."/>
            <person name="Schoof H."/>
            <person name="Van de Peer Y."/>
            <person name="Proost S."/>
            <person name="Cook D.R."/>
            <person name="Meyers B.C."/>
            <person name="Spannagl M."/>
            <person name="Cheung F."/>
            <person name="De Mita S."/>
            <person name="Krishnakumar V."/>
            <person name="Gundlach H."/>
            <person name="Zhou S."/>
            <person name="Mudge J."/>
            <person name="Bharti A.K."/>
            <person name="Murray J.D."/>
            <person name="Naoumkina M.A."/>
            <person name="Rosen B."/>
            <person name="Silverstein K.A."/>
            <person name="Tang H."/>
            <person name="Rombauts S."/>
            <person name="Zhao P.X."/>
            <person name="Zhou P."/>
            <person name="Barbe V."/>
            <person name="Bardou P."/>
            <person name="Bechner M."/>
            <person name="Bellec A."/>
            <person name="Berger A."/>
            <person name="Berges H."/>
            <person name="Bidwell S."/>
            <person name="Bisseling T."/>
            <person name="Choisne N."/>
            <person name="Couloux A."/>
            <person name="Denny R."/>
            <person name="Deshpande S."/>
            <person name="Dai X."/>
            <person name="Doyle J.J."/>
            <person name="Dudez A.M."/>
            <person name="Farmer A.D."/>
            <person name="Fouteau S."/>
            <person name="Franken C."/>
            <person name="Gibelin C."/>
            <person name="Gish J."/>
            <person name="Goldstein S."/>
            <person name="Gonzalez A.J."/>
            <person name="Green P.J."/>
            <person name="Hallab A."/>
            <person name="Hartog M."/>
            <person name="Hua A."/>
            <person name="Humphray S.J."/>
            <person name="Jeong D.H."/>
            <person name="Jing Y."/>
            <person name="Jocker A."/>
            <person name="Kenton S.M."/>
            <person name="Kim D.J."/>
            <person name="Klee K."/>
            <person name="Lai H."/>
            <person name="Lang C."/>
            <person name="Lin S."/>
            <person name="Macmil S.L."/>
            <person name="Magdelenat G."/>
            <person name="Matthews L."/>
            <person name="McCorrison J."/>
            <person name="Monaghan E.L."/>
            <person name="Mun J.H."/>
            <person name="Najar F.Z."/>
            <person name="Nicholson C."/>
            <person name="Noirot C."/>
            <person name="O'Bleness M."/>
            <person name="Paule C.R."/>
            <person name="Poulain J."/>
            <person name="Prion F."/>
            <person name="Qin B."/>
            <person name="Qu C."/>
            <person name="Retzel E.F."/>
            <person name="Riddle C."/>
            <person name="Sallet E."/>
            <person name="Samain S."/>
            <person name="Samson N."/>
            <person name="Sanders I."/>
            <person name="Saurat O."/>
            <person name="Scarpelli C."/>
            <person name="Schiex T."/>
            <person name="Segurens B."/>
            <person name="Severin A.J."/>
            <person name="Sherrier D.J."/>
            <person name="Shi R."/>
            <person name="Sims S."/>
            <person name="Singer S.R."/>
            <person name="Sinharoy S."/>
            <person name="Sterck L."/>
            <person name="Viollet A."/>
            <person name="Wang B.B."/>
            <person name="Wang K."/>
            <person name="Wang M."/>
            <person name="Wang X."/>
            <person name="Warfsmann J."/>
            <person name="Weissenbach J."/>
            <person name="White D.D."/>
            <person name="White J.D."/>
            <person name="Wiley G.B."/>
            <person name="Wincker P."/>
            <person name="Xing Y."/>
            <person name="Yang L."/>
            <person name="Yao Z."/>
            <person name="Ying F."/>
            <person name="Zhai J."/>
            <person name="Zhou L."/>
            <person name="Zuber A."/>
            <person name="Denarie J."/>
            <person name="Dixon R.A."/>
            <person name="May G.D."/>
            <person name="Schwartz D.C."/>
            <person name="Rogers J."/>
            <person name="Quetier F."/>
            <person name="Town C.D."/>
            <person name="Roe B.A."/>
        </authorList>
    </citation>
    <scope>NUCLEOTIDE SEQUENCE [LARGE SCALE GENOMIC DNA]</scope>
    <source>
        <strain evidence="6">A17</strain>
        <strain evidence="7 8">cv. Jemalong A17</strain>
    </source>
</reference>
<dbReference type="AlphaFoldDB" id="A0A072VJP9"/>
<evidence type="ECO:0000313" key="6">
    <source>
        <dbReference type="EMBL" id="KEH42274.1"/>
    </source>
</evidence>
<evidence type="ECO:0000256" key="1">
    <source>
        <dbReference type="ARBA" id="ARBA00022860"/>
    </source>
</evidence>
<feature type="compositionally biased region" description="Polar residues" evidence="4">
    <location>
        <begin position="412"/>
        <end position="425"/>
    </location>
</feature>
<dbReference type="EMBL" id="CM001217">
    <property type="protein sequence ID" value="KEH42274.1"/>
    <property type="molecule type" value="Genomic_DNA"/>
</dbReference>
<evidence type="ECO:0000256" key="3">
    <source>
        <dbReference type="ARBA" id="ARBA00024378"/>
    </source>
</evidence>
<keyword evidence="1" id="KW-0112">Calmodulin-binding</keyword>
<accession>A0A072VJP9</accession>